<organism evidence="2 3">
    <name type="scientific">Phialophora macrospora</name>
    <dbReference type="NCBI Taxonomy" id="1851006"/>
    <lineage>
        <taxon>Eukaryota</taxon>
        <taxon>Fungi</taxon>
        <taxon>Dikarya</taxon>
        <taxon>Ascomycota</taxon>
        <taxon>Pezizomycotina</taxon>
        <taxon>Eurotiomycetes</taxon>
        <taxon>Chaetothyriomycetidae</taxon>
        <taxon>Chaetothyriales</taxon>
        <taxon>Herpotrichiellaceae</taxon>
        <taxon>Phialophora</taxon>
    </lineage>
</organism>
<dbReference type="HOGENOM" id="CLU_1897380_0_0_1"/>
<dbReference type="Proteomes" id="UP000054266">
    <property type="component" value="Unassembled WGS sequence"/>
</dbReference>
<feature type="region of interest" description="Disordered" evidence="1">
    <location>
        <begin position="114"/>
        <end position="141"/>
    </location>
</feature>
<protein>
    <submittedName>
        <fullName evidence="2">Uncharacterized protein</fullName>
    </submittedName>
</protein>
<reference evidence="2 3" key="1">
    <citation type="submission" date="2015-01" db="EMBL/GenBank/DDBJ databases">
        <title>The Genome Sequence of Capronia semiimmersa CBS27337.</title>
        <authorList>
            <consortium name="The Broad Institute Genomics Platform"/>
            <person name="Cuomo C."/>
            <person name="de Hoog S."/>
            <person name="Gorbushina A."/>
            <person name="Stielow B."/>
            <person name="Teixiera M."/>
            <person name="Abouelleil A."/>
            <person name="Chapman S.B."/>
            <person name="Priest M."/>
            <person name="Young S.K."/>
            <person name="Wortman J."/>
            <person name="Nusbaum C."/>
            <person name="Birren B."/>
        </authorList>
    </citation>
    <scope>NUCLEOTIDE SEQUENCE [LARGE SCALE GENOMIC DNA]</scope>
    <source>
        <strain evidence="2 3">CBS 27337</strain>
    </source>
</reference>
<evidence type="ECO:0000313" key="3">
    <source>
        <dbReference type="Proteomes" id="UP000054266"/>
    </source>
</evidence>
<evidence type="ECO:0000313" key="2">
    <source>
        <dbReference type="EMBL" id="KIW66802.1"/>
    </source>
</evidence>
<dbReference type="AlphaFoldDB" id="A0A0D2DXG3"/>
<dbReference type="EMBL" id="KN846959">
    <property type="protein sequence ID" value="KIW66802.1"/>
    <property type="molecule type" value="Genomic_DNA"/>
</dbReference>
<feature type="region of interest" description="Disordered" evidence="1">
    <location>
        <begin position="1"/>
        <end position="25"/>
    </location>
</feature>
<evidence type="ECO:0000256" key="1">
    <source>
        <dbReference type="SAM" id="MobiDB-lite"/>
    </source>
</evidence>
<name>A0A0D2DXG3_9EURO</name>
<sequence>MSIKEPRSVFDRNDQTQTSRPASVFSAQSIDTVVADRSYRGFPSEQAYLDALKAWAQSKMYYEADEQLSGFYGKSTVDDILGKQGTTRGMTKSTRDERRATVAPRLDTVAEHNGSAAALSRRSSANAVVGTSATPAEGKGNKLKRVFNRRKTIV</sequence>
<accession>A0A0D2DXG3</accession>
<keyword evidence="3" id="KW-1185">Reference proteome</keyword>
<gene>
    <name evidence="2" type="ORF">PV04_06096</name>
</gene>
<feature type="compositionally biased region" description="Low complexity" evidence="1">
    <location>
        <begin position="115"/>
        <end position="125"/>
    </location>
</feature>
<feature type="compositionally biased region" description="Polar residues" evidence="1">
    <location>
        <begin position="15"/>
        <end position="25"/>
    </location>
</feature>
<proteinExistence type="predicted"/>
<feature type="compositionally biased region" description="Basic and acidic residues" evidence="1">
    <location>
        <begin position="1"/>
        <end position="14"/>
    </location>
</feature>